<dbReference type="EMBL" id="JACJVP010000024">
    <property type="protein sequence ID" value="MBB6672062.1"/>
    <property type="molecule type" value="Genomic_DNA"/>
</dbReference>
<evidence type="ECO:0000313" key="9">
    <source>
        <dbReference type="Proteomes" id="UP000547209"/>
    </source>
</evidence>
<gene>
    <name evidence="8" type="ORF">H7C19_15390</name>
</gene>
<dbReference type="GO" id="GO:0005886">
    <property type="term" value="C:plasma membrane"/>
    <property type="evidence" value="ECO:0007669"/>
    <property type="project" value="UniProtKB-SubCell"/>
</dbReference>
<organism evidence="8 9">
    <name type="scientific">Cohnella nanjingensis</name>
    <dbReference type="NCBI Taxonomy" id="1387779"/>
    <lineage>
        <taxon>Bacteria</taxon>
        <taxon>Bacillati</taxon>
        <taxon>Bacillota</taxon>
        <taxon>Bacilli</taxon>
        <taxon>Bacillales</taxon>
        <taxon>Paenibacillaceae</taxon>
        <taxon>Cohnella</taxon>
    </lineage>
</organism>
<evidence type="ECO:0000256" key="4">
    <source>
        <dbReference type="ARBA" id="ARBA00022989"/>
    </source>
</evidence>
<dbReference type="Proteomes" id="UP000547209">
    <property type="component" value="Unassembled WGS sequence"/>
</dbReference>
<dbReference type="RefSeq" id="WP_185143530.1">
    <property type="nucleotide sequence ID" value="NZ_JACJVP010000024.1"/>
</dbReference>
<keyword evidence="5 6" id="KW-0472">Membrane</keyword>
<feature type="transmembrane region" description="Helical" evidence="6">
    <location>
        <begin position="288"/>
        <end position="308"/>
    </location>
</feature>
<feature type="transmembrane region" description="Helical" evidence="6">
    <location>
        <begin position="219"/>
        <end position="237"/>
    </location>
</feature>
<protein>
    <submittedName>
        <fullName evidence="8">MFS transporter</fullName>
    </submittedName>
</protein>
<dbReference type="SUPFAM" id="SSF103473">
    <property type="entry name" value="MFS general substrate transporter"/>
    <property type="match status" value="1"/>
</dbReference>
<name>A0A7X0RR16_9BACL</name>
<evidence type="ECO:0000259" key="7">
    <source>
        <dbReference type="PROSITE" id="PS50850"/>
    </source>
</evidence>
<feature type="transmembrane region" description="Helical" evidence="6">
    <location>
        <begin position="79"/>
        <end position="96"/>
    </location>
</feature>
<dbReference type="PANTHER" id="PTHR42718:SF9">
    <property type="entry name" value="MAJOR FACILITATOR SUPERFAMILY MULTIDRUG TRANSPORTER MFSC"/>
    <property type="match status" value="1"/>
</dbReference>
<evidence type="ECO:0000256" key="3">
    <source>
        <dbReference type="ARBA" id="ARBA00022692"/>
    </source>
</evidence>
<dbReference type="Gene3D" id="1.20.1720.10">
    <property type="entry name" value="Multidrug resistance protein D"/>
    <property type="match status" value="1"/>
</dbReference>
<proteinExistence type="predicted"/>
<evidence type="ECO:0000256" key="1">
    <source>
        <dbReference type="ARBA" id="ARBA00004651"/>
    </source>
</evidence>
<dbReference type="PROSITE" id="PS50850">
    <property type="entry name" value="MFS"/>
    <property type="match status" value="1"/>
</dbReference>
<feature type="transmembrane region" description="Helical" evidence="6">
    <location>
        <begin position="46"/>
        <end position="67"/>
    </location>
</feature>
<feature type="transmembrane region" description="Helical" evidence="6">
    <location>
        <begin position="378"/>
        <end position="401"/>
    </location>
</feature>
<comment type="subcellular location">
    <subcellularLocation>
        <location evidence="1">Cell membrane</location>
        <topology evidence="1">Multi-pass membrane protein</topology>
    </subcellularLocation>
</comment>
<feature type="transmembrane region" description="Helical" evidence="6">
    <location>
        <begin position="194"/>
        <end position="213"/>
    </location>
</feature>
<evidence type="ECO:0000256" key="2">
    <source>
        <dbReference type="ARBA" id="ARBA00022448"/>
    </source>
</evidence>
<comment type="caution">
    <text evidence="8">The sequence shown here is derived from an EMBL/GenBank/DDBJ whole genome shotgun (WGS) entry which is preliminary data.</text>
</comment>
<dbReference type="PANTHER" id="PTHR42718">
    <property type="entry name" value="MAJOR FACILITATOR SUPERFAMILY MULTIDRUG TRANSPORTER MFSC"/>
    <property type="match status" value="1"/>
</dbReference>
<dbReference type="Pfam" id="PF07690">
    <property type="entry name" value="MFS_1"/>
    <property type="match status" value="1"/>
</dbReference>
<feature type="domain" description="Major facilitator superfamily (MFS) profile" evidence="7">
    <location>
        <begin position="13"/>
        <end position="443"/>
    </location>
</feature>
<keyword evidence="9" id="KW-1185">Reference proteome</keyword>
<evidence type="ECO:0000256" key="5">
    <source>
        <dbReference type="ARBA" id="ARBA00023136"/>
    </source>
</evidence>
<feature type="transmembrane region" description="Helical" evidence="6">
    <location>
        <begin position="138"/>
        <end position="159"/>
    </location>
</feature>
<feature type="transmembrane region" description="Helical" evidence="6">
    <location>
        <begin position="421"/>
        <end position="444"/>
    </location>
</feature>
<dbReference type="InterPro" id="IPR036259">
    <property type="entry name" value="MFS_trans_sf"/>
</dbReference>
<dbReference type="InterPro" id="IPR011701">
    <property type="entry name" value="MFS"/>
</dbReference>
<feature type="transmembrane region" description="Helical" evidence="6">
    <location>
        <begin position="12"/>
        <end position="34"/>
    </location>
</feature>
<sequence>MSSERQRQAGDRLIRILAFTLAISVMSGTMFNLALPEIMREYRLSFAQVSWIASAYLLIFAVGTVLYGKLADSYKLKTLITIGIILLSFGCLLGLTSRNFETVLIGRMIQAAGSAVIPATAAILPVRYFPQERRGRALGIAMTGGAIGSAIGPAVAALLISAVHWRYLFCVPLLTVLVLPYYRKYLIDEPLRRGRIDWLGGGLLAGTVALLLLAITNRAWPPAAGSFVCFLLFAARIRTAKEPFMKPELFRSKGYGTGLTLAFLGTGVGYSLPFLSPQLLTQVQHLSAGWVGLVMVPAATATAALGRTGGKLADLQGNGFLFYAASLLFFTCFALLSSFAAAAPLGIAFFLIFGNIGQTFSYIALSNAISRTLPKEQVGVGMGLLSMLNFIAGAVCSSLYSTMVDRGAGSGWNPAQSHPAAFVYSNIYLLLALVVLLMSGIYYLQFNRKGRSVATTIADLPRRDLS</sequence>
<feature type="transmembrane region" description="Helical" evidence="6">
    <location>
        <begin position="258"/>
        <end position="276"/>
    </location>
</feature>
<dbReference type="InterPro" id="IPR020846">
    <property type="entry name" value="MFS_dom"/>
</dbReference>
<evidence type="ECO:0000313" key="8">
    <source>
        <dbReference type="EMBL" id="MBB6672062.1"/>
    </source>
</evidence>
<feature type="transmembrane region" description="Helical" evidence="6">
    <location>
        <begin position="165"/>
        <end position="182"/>
    </location>
</feature>
<dbReference type="GO" id="GO:0022857">
    <property type="term" value="F:transmembrane transporter activity"/>
    <property type="evidence" value="ECO:0007669"/>
    <property type="project" value="InterPro"/>
</dbReference>
<feature type="transmembrane region" description="Helical" evidence="6">
    <location>
        <begin position="347"/>
        <end position="366"/>
    </location>
</feature>
<feature type="transmembrane region" description="Helical" evidence="6">
    <location>
        <begin position="108"/>
        <end position="126"/>
    </location>
</feature>
<dbReference type="AlphaFoldDB" id="A0A7X0RR16"/>
<reference evidence="8 9" key="1">
    <citation type="submission" date="2020-08" db="EMBL/GenBank/DDBJ databases">
        <title>Cohnella phylogeny.</title>
        <authorList>
            <person name="Dunlap C."/>
        </authorList>
    </citation>
    <scope>NUCLEOTIDE SEQUENCE [LARGE SCALE GENOMIC DNA]</scope>
    <source>
        <strain evidence="8 9">DSM 28246</strain>
    </source>
</reference>
<dbReference type="Gene3D" id="1.20.1250.20">
    <property type="entry name" value="MFS general substrate transporter like domains"/>
    <property type="match status" value="1"/>
</dbReference>
<evidence type="ECO:0000256" key="6">
    <source>
        <dbReference type="SAM" id="Phobius"/>
    </source>
</evidence>
<feature type="transmembrane region" description="Helical" evidence="6">
    <location>
        <begin position="320"/>
        <end position="341"/>
    </location>
</feature>
<dbReference type="PRINTS" id="PR01036">
    <property type="entry name" value="TCRTETB"/>
</dbReference>
<keyword evidence="4 6" id="KW-1133">Transmembrane helix</keyword>
<keyword evidence="3 6" id="KW-0812">Transmembrane</keyword>
<accession>A0A7X0RR16</accession>
<keyword evidence="2" id="KW-0813">Transport</keyword>
<dbReference type="CDD" id="cd17321">
    <property type="entry name" value="MFS_MMR_MDR_like"/>
    <property type="match status" value="1"/>
</dbReference>